<dbReference type="InterPro" id="IPR053175">
    <property type="entry name" value="DHMBA_Reg_Transcription_Factor"/>
</dbReference>
<protein>
    <submittedName>
        <fullName evidence="2">Uncharacterized protein</fullName>
    </submittedName>
</protein>
<dbReference type="PANTHER" id="PTHR38791">
    <property type="entry name" value="ZN(II)2CYS6 TRANSCRIPTION FACTOR (EUROFUNG)-RELATED-RELATED"/>
    <property type="match status" value="1"/>
</dbReference>
<proteinExistence type="predicted"/>
<accession>A0ABR0RT70</accession>
<comment type="caution">
    <text evidence="2">The sequence shown here is derived from an EMBL/GenBank/DDBJ whole genome shotgun (WGS) entry which is preliminary data.</text>
</comment>
<keyword evidence="1" id="KW-0812">Transmembrane</keyword>
<feature type="transmembrane region" description="Helical" evidence="1">
    <location>
        <begin position="167"/>
        <end position="189"/>
    </location>
</feature>
<keyword evidence="3" id="KW-1185">Reference proteome</keyword>
<dbReference type="GeneID" id="89996530"/>
<gene>
    <name evidence="2" type="ORF">PMZ80_003081</name>
</gene>
<evidence type="ECO:0000313" key="2">
    <source>
        <dbReference type="EMBL" id="KAK5943800.1"/>
    </source>
</evidence>
<keyword evidence="1" id="KW-1133">Transmembrane helix</keyword>
<keyword evidence="1" id="KW-0472">Membrane</keyword>
<organism evidence="2 3">
    <name type="scientific">Knufia obscura</name>
    <dbReference type="NCBI Taxonomy" id="1635080"/>
    <lineage>
        <taxon>Eukaryota</taxon>
        <taxon>Fungi</taxon>
        <taxon>Dikarya</taxon>
        <taxon>Ascomycota</taxon>
        <taxon>Pezizomycotina</taxon>
        <taxon>Eurotiomycetes</taxon>
        <taxon>Chaetothyriomycetidae</taxon>
        <taxon>Chaetothyriales</taxon>
        <taxon>Trichomeriaceae</taxon>
        <taxon>Knufia</taxon>
    </lineage>
</organism>
<sequence>MLIDLIQRTQRILQAAPSLFESSHPEAKADVERLLATARAQLSSVRAWPLRIPDYWQMETMHPQMEEAEISQLDIFPGRVHVYQSLYASSGWNTYRTTLLRLCDVIAQCGQYLETDAMPFRETEEYQALQATARDTGEAICSSVAYNINNDWVSRITGAGSPMFPKALGGLLLIWPLFGGSILSIVPDVQRAWMRRKLRSIGISMGLAQAVVLADTVDLRGSTDPSKPLILAQGHFFMWIPSMF</sequence>
<evidence type="ECO:0000256" key="1">
    <source>
        <dbReference type="SAM" id="Phobius"/>
    </source>
</evidence>
<name>A0ABR0RT70_9EURO</name>
<dbReference type="Proteomes" id="UP001334248">
    <property type="component" value="Unassembled WGS sequence"/>
</dbReference>
<dbReference type="EMBL" id="JAVHJV010000003">
    <property type="protein sequence ID" value="KAK5943800.1"/>
    <property type="molecule type" value="Genomic_DNA"/>
</dbReference>
<reference evidence="2 3" key="1">
    <citation type="journal article" date="2023" name="Res Sq">
        <title>Genomic and morphological characterization of Knufia obscura isolated from the Mars 2020 spacecraft assembly facility.</title>
        <authorList>
            <person name="Chander A.M."/>
            <person name="Teixeira M.M."/>
            <person name="Singh N.K."/>
            <person name="Williams M.P."/>
            <person name="Parker C.W."/>
            <person name="Leo P."/>
            <person name="Stajich J.E."/>
            <person name="Torok T."/>
            <person name="Tighe S."/>
            <person name="Mason C.E."/>
            <person name="Venkateswaran K."/>
        </authorList>
    </citation>
    <scope>NUCLEOTIDE SEQUENCE [LARGE SCALE GENOMIC DNA]</scope>
    <source>
        <strain evidence="2 3">CCFEE 5817</strain>
    </source>
</reference>
<dbReference type="RefSeq" id="XP_064731890.1">
    <property type="nucleotide sequence ID" value="XM_064871510.1"/>
</dbReference>
<evidence type="ECO:0000313" key="3">
    <source>
        <dbReference type="Proteomes" id="UP001334248"/>
    </source>
</evidence>